<comment type="caution">
    <text evidence="3">The sequence shown here is derived from an EMBL/GenBank/DDBJ whole genome shotgun (WGS) entry which is preliminary data.</text>
</comment>
<dbReference type="STRING" id="1965070.A0A3S3S7W5"/>
<dbReference type="OrthoDB" id="7392499at2759"/>
<comment type="similarity">
    <text evidence="1">Belongs to the CutC family.</text>
</comment>
<dbReference type="EMBL" id="NCKU01001602">
    <property type="protein sequence ID" value="RWS11687.1"/>
    <property type="molecule type" value="Genomic_DNA"/>
</dbReference>
<dbReference type="GO" id="GO:0005507">
    <property type="term" value="F:copper ion binding"/>
    <property type="evidence" value="ECO:0007669"/>
    <property type="project" value="TreeGrafter"/>
</dbReference>
<dbReference type="Proteomes" id="UP000285301">
    <property type="component" value="Unassembled WGS sequence"/>
</dbReference>
<gene>
    <name evidence="3" type="ORF">B4U79_05285</name>
</gene>
<dbReference type="PANTHER" id="PTHR12598">
    <property type="entry name" value="COPPER HOMEOSTASIS PROTEIN CUTC"/>
    <property type="match status" value="1"/>
</dbReference>
<sequence>MALLEICVDSIESAKAAIEGGAHRLELCAALAVGGLTPSLAFVRSVKSHVKSSGKSVELYAMIRPRDGDFCYSDDELVVMSEEIESFKNSKLVDGFVFGLLTVDGSIDCEKCAILLKHASPLSVTFHRAFDICKHPFQCLETVISLGFKRILTSGQCATAEFGAPLITKLIQRACGRIVVMPGAGITVENLHSIASVTKAKEFHASASKLKRSSSTFSNDLMQAQFEKRKVTDMSLVKSLREICERCGEIE</sequence>
<dbReference type="InterPro" id="IPR036822">
    <property type="entry name" value="CutC-like_dom_sf"/>
</dbReference>
<dbReference type="InterPro" id="IPR005627">
    <property type="entry name" value="CutC-like"/>
</dbReference>
<dbReference type="HAMAP" id="MF_00795">
    <property type="entry name" value="CutC"/>
    <property type="match status" value="1"/>
</dbReference>
<evidence type="ECO:0000313" key="4">
    <source>
        <dbReference type="Proteomes" id="UP000285301"/>
    </source>
</evidence>
<protein>
    <recommendedName>
        <fullName evidence="2">Copper homeostasis protein cutC homolog</fullName>
    </recommendedName>
</protein>
<proteinExistence type="inferred from homology"/>
<dbReference type="PANTHER" id="PTHR12598:SF0">
    <property type="entry name" value="COPPER HOMEOSTASIS PROTEIN CUTC HOMOLOG"/>
    <property type="match status" value="1"/>
</dbReference>
<name>A0A3S3S7W5_9ACAR</name>
<keyword evidence="4" id="KW-1185">Reference proteome</keyword>
<accession>A0A3S3S7W5</accession>
<evidence type="ECO:0000256" key="1">
    <source>
        <dbReference type="ARBA" id="ARBA00007768"/>
    </source>
</evidence>
<dbReference type="AlphaFoldDB" id="A0A3S3S7W5"/>
<evidence type="ECO:0000256" key="2">
    <source>
        <dbReference type="ARBA" id="ARBA00019014"/>
    </source>
</evidence>
<organism evidence="3 4">
    <name type="scientific">Dinothrombium tinctorium</name>
    <dbReference type="NCBI Taxonomy" id="1965070"/>
    <lineage>
        <taxon>Eukaryota</taxon>
        <taxon>Metazoa</taxon>
        <taxon>Ecdysozoa</taxon>
        <taxon>Arthropoda</taxon>
        <taxon>Chelicerata</taxon>
        <taxon>Arachnida</taxon>
        <taxon>Acari</taxon>
        <taxon>Acariformes</taxon>
        <taxon>Trombidiformes</taxon>
        <taxon>Prostigmata</taxon>
        <taxon>Anystina</taxon>
        <taxon>Parasitengona</taxon>
        <taxon>Trombidioidea</taxon>
        <taxon>Trombidiidae</taxon>
        <taxon>Dinothrombium</taxon>
    </lineage>
</organism>
<dbReference type="Pfam" id="PF03932">
    <property type="entry name" value="CutC"/>
    <property type="match status" value="1"/>
</dbReference>
<dbReference type="FunFam" id="3.20.20.380:FF:000001">
    <property type="entry name" value="Copper homeostasis protein CutC"/>
    <property type="match status" value="1"/>
</dbReference>
<dbReference type="SUPFAM" id="SSF110395">
    <property type="entry name" value="CutC-like"/>
    <property type="match status" value="1"/>
</dbReference>
<evidence type="ECO:0000313" key="3">
    <source>
        <dbReference type="EMBL" id="RWS11687.1"/>
    </source>
</evidence>
<dbReference type="Gene3D" id="3.20.20.380">
    <property type="entry name" value="Copper homeostasis (CutC) domain"/>
    <property type="match status" value="1"/>
</dbReference>
<reference evidence="3 4" key="1">
    <citation type="journal article" date="2018" name="Gigascience">
        <title>Genomes of trombidid mites reveal novel predicted allergens and laterally-transferred genes associated with secondary metabolism.</title>
        <authorList>
            <person name="Dong X."/>
            <person name="Chaisiri K."/>
            <person name="Xia D."/>
            <person name="Armstrong S.D."/>
            <person name="Fang Y."/>
            <person name="Donnelly M.J."/>
            <person name="Kadowaki T."/>
            <person name="McGarry J.W."/>
            <person name="Darby A.C."/>
            <person name="Makepeace B.L."/>
        </authorList>
    </citation>
    <scope>NUCLEOTIDE SEQUENCE [LARGE SCALE GENOMIC DNA]</scope>
    <source>
        <strain evidence="3">UoL-WK</strain>
    </source>
</reference>